<protein>
    <submittedName>
        <fullName evidence="2">Uncharacterized protein</fullName>
    </submittedName>
</protein>
<reference evidence="2 3" key="1">
    <citation type="submission" date="2023-09" db="EMBL/GenBank/DDBJ databases">
        <title>Nesidiocoris tenuis whole genome shotgun sequence.</title>
        <authorList>
            <person name="Shibata T."/>
            <person name="Shimoda M."/>
            <person name="Kobayashi T."/>
            <person name="Uehara T."/>
        </authorList>
    </citation>
    <scope>NUCLEOTIDE SEQUENCE [LARGE SCALE GENOMIC DNA]</scope>
    <source>
        <strain evidence="2 3">Japan</strain>
    </source>
</reference>
<evidence type="ECO:0000313" key="3">
    <source>
        <dbReference type="Proteomes" id="UP001307889"/>
    </source>
</evidence>
<evidence type="ECO:0000313" key="2">
    <source>
        <dbReference type="EMBL" id="BES88413.1"/>
    </source>
</evidence>
<feature type="region of interest" description="Disordered" evidence="1">
    <location>
        <begin position="29"/>
        <end position="104"/>
    </location>
</feature>
<evidence type="ECO:0000256" key="1">
    <source>
        <dbReference type="SAM" id="MobiDB-lite"/>
    </source>
</evidence>
<organism evidence="2 3">
    <name type="scientific">Nesidiocoris tenuis</name>
    <dbReference type="NCBI Taxonomy" id="355587"/>
    <lineage>
        <taxon>Eukaryota</taxon>
        <taxon>Metazoa</taxon>
        <taxon>Ecdysozoa</taxon>
        <taxon>Arthropoda</taxon>
        <taxon>Hexapoda</taxon>
        <taxon>Insecta</taxon>
        <taxon>Pterygota</taxon>
        <taxon>Neoptera</taxon>
        <taxon>Paraneoptera</taxon>
        <taxon>Hemiptera</taxon>
        <taxon>Heteroptera</taxon>
        <taxon>Panheteroptera</taxon>
        <taxon>Cimicomorpha</taxon>
        <taxon>Miridae</taxon>
        <taxon>Dicyphina</taxon>
        <taxon>Nesidiocoris</taxon>
    </lineage>
</organism>
<gene>
    <name evidence="2" type="ORF">NTJ_01219</name>
</gene>
<feature type="compositionally biased region" description="Basic residues" evidence="1">
    <location>
        <begin position="54"/>
        <end position="64"/>
    </location>
</feature>
<name>A0ABN7A8V7_9HEMI</name>
<proteinExistence type="predicted"/>
<accession>A0ABN7A8V7</accession>
<keyword evidence="3" id="KW-1185">Reference proteome</keyword>
<dbReference type="Proteomes" id="UP001307889">
    <property type="component" value="Chromosome 1"/>
</dbReference>
<dbReference type="EMBL" id="AP028909">
    <property type="protein sequence ID" value="BES88413.1"/>
    <property type="molecule type" value="Genomic_DNA"/>
</dbReference>
<sequence>MLTAFGSPRRETAIVTRLSLIRTRTARVGCGQEAPPSKLETADTTNGRAAVQPRKPRPTNRRRAGPQPQGIPAEANRGNSPRYKGGLPLTAKKSPRLQLSTTSGSEETRLIVTTFFNQLEKRTQFFTNDAPNFHQCSRELIKKRC</sequence>